<protein>
    <submittedName>
        <fullName evidence="1">Uncharacterized protein</fullName>
    </submittedName>
</protein>
<dbReference type="AlphaFoldDB" id="A0A559JET6"/>
<accession>A0A559JET6</accession>
<reference evidence="1 2" key="1">
    <citation type="submission" date="2019-07" db="EMBL/GenBank/DDBJ databases">
        <authorList>
            <person name="Kim J."/>
        </authorList>
    </citation>
    <scope>NUCLEOTIDE SEQUENCE [LARGE SCALE GENOMIC DNA]</scope>
    <source>
        <strain evidence="1 2">JC52</strain>
    </source>
</reference>
<sequence>MENTKSQLTWRNLLNTEKQSTQTLSVEITFDQDISEEEAKQFIFNALTKYAQSYYLDPEHEGEKAKPTVIKVQ</sequence>
<dbReference type="Proteomes" id="UP000317036">
    <property type="component" value="Unassembled WGS sequence"/>
</dbReference>
<proteinExistence type="predicted"/>
<dbReference type="EMBL" id="VNJI01000093">
    <property type="protein sequence ID" value="TVX98380.1"/>
    <property type="molecule type" value="Genomic_DNA"/>
</dbReference>
<evidence type="ECO:0000313" key="1">
    <source>
        <dbReference type="EMBL" id="TVX98380.1"/>
    </source>
</evidence>
<dbReference type="OrthoDB" id="9927005at2"/>
<organism evidence="1 2">
    <name type="scientific">Paenibacillus cremeus</name>
    <dbReference type="NCBI Taxonomy" id="2163881"/>
    <lineage>
        <taxon>Bacteria</taxon>
        <taxon>Bacillati</taxon>
        <taxon>Bacillota</taxon>
        <taxon>Bacilli</taxon>
        <taxon>Bacillales</taxon>
        <taxon>Paenibacillaceae</taxon>
        <taxon>Paenibacillus</taxon>
    </lineage>
</organism>
<dbReference type="RefSeq" id="WP_144855149.1">
    <property type="nucleotide sequence ID" value="NZ_VNJI01000093.1"/>
</dbReference>
<evidence type="ECO:0000313" key="2">
    <source>
        <dbReference type="Proteomes" id="UP000317036"/>
    </source>
</evidence>
<gene>
    <name evidence="1" type="ORF">FPZ49_34520</name>
</gene>
<comment type="caution">
    <text evidence="1">The sequence shown here is derived from an EMBL/GenBank/DDBJ whole genome shotgun (WGS) entry which is preliminary data.</text>
</comment>
<keyword evidence="2" id="KW-1185">Reference proteome</keyword>
<name>A0A559JET6_9BACL</name>